<feature type="active site" description="Charge relay system" evidence="10">
    <location>
        <position position="96"/>
    </location>
</feature>
<dbReference type="InterPro" id="IPR015500">
    <property type="entry name" value="Peptidase_S8_subtilisin-rel"/>
</dbReference>
<dbReference type="GO" id="GO:0006508">
    <property type="term" value="P:proteolysis"/>
    <property type="evidence" value="ECO:0007669"/>
    <property type="project" value="UniProtKB-KW"/>
</dbReference>
<dbReference type="NCBIfam" id="TIGR03921">
    <property type="entry name" value="T7SS_mycosin"/>
    <property type="match status" value="1"/>
</dbReference>
<evidence type="ECO:0000256" key="5">
    <source>
        <dbReference type="ARBA" id="ARBA00022692"/>
    </source>
</evidence>
<sequence length="437" mass="44173">MVKLAAQIATVSAVTFLTAAHCAPPAFAVVPPPVDSSLLPPPVPPAPPQPTEQRQACALPPPIAGAAVSATQLAPFDLAALWRLTRGAGQRVAVIDTGIAAHRRLSGLVAGGDYVSNGDGRQDCDGHGTVVAGIIAAAPDQTDATTFTGIAPEATLIAIRQSSNKFGPLADPSERGVGDVKTLAMAVRTAADMGASVINISSVACAETTVDDRTLGAALSYAVDVKDSVVVVAAGNVGGDGQCPGQNTTAQPTVIASPAWYDDYVLTVASVTTHGEPSEFSLHGPWVDVAACGENVVSLDPDGDGVINAMPTPSGPSPMSGTSYAAPVVTGVVALVRSRFPRLSARQVMARIETTAHHPAEGWNAIVGSGVVDPVAALTDQTAASAQSTPRPAAPPAPGRSKGNHPDAVVGIAVALCLAGLLATARLRRRREDVPAD</sequence>
<dbReference type="Proteomes" id="UP000825367">
    <property type="component" value="Chromosome"/>
</dbReference>
<gene>
    <name evidence="15" type="primary">mycP</name>
    <name evidence="15" type="ORF">K0O64_22925</name>
</gene>
<evidence type="ECO:0000256" key="10">
    <source>
        <dbReference type="PROSITE-ProRule" id="PRU01240"/>
    </source>
</evidence>
<dbReference type="GO" id="GO:0008233">
    <property type="term" value="F:peptidase activity"/>
    <property type="evidence" value="ECO:0007669"/>
    <property type="project" value="UniProtKB-KW"/>
</dbReference>
<dbReference type="Pfam" id="PF00082">
    <property type="entry name" value="Peptidase_S8"/>
    <property type="match status" value="1"/>
</dbReference>
<evidence type="ECO:0000256" key="11">
    <source>
        <dbReference type="RuleBase" id="RU003355"/>
    </source>
</evidence>
<feature type="signal peptide" evidence="13">
    <location>
        <begin position="1"/>
        <end position="28"/>
    </location>
</feature>
<dbReference type="PROSITE" id="PS51892">
    <property type="entry name" value="SUBTILASE"/>
    <property type="match status" value="1"/>
</dbReference>
<keyword evidence="8" id="KW-1133">Transmembrane helix</keyword>
<dbReference type="PANTHER" id="PTHR43806:SF11">
    <property type="entry name" value="CEREVISIN-RELATED"/>
    <property type="match status" value="1"/>
</dbReference>
<evidence type="ECO:0000256" key="8">
    <source>
        <dbReference type="ARBA" id="ARBA00022989"/>
    </source>
</evidence>
<dbReference type="PROSITE" id="PS00136">
    <property type="entry name" value="SUBTILASE_ASP"/>
    <property type="match status" value="1"/>
</dbReference>
<proteinExistence type="inferred from homology"/>
<organism evidence="15 16">
    <name type="scientific">Mycolicibacterium pallens</name>
    <dbReference type="NCBI Taxonomy" id="370524"/>
    <lineage>
        <taxon>Bacteria</taxon>
        <taxon>Bacillati</taxon>
        <taxon>Actinomycetota</taxon>
        <taxon>Actinomycetes</taxon>
        <taxon>Mycobacteriales</taxon>
        <taxon>Mycobacteriaceae</taxon>
        <taxon>Mycolicibacterium</taxon>
    </lineage>
</organism>
<dbReference type="InterPro" id="IPR036852">
    <property type="entry name" value="Peptidase_S8/S53_dom_sf"/>
</dbReference>
<keyword evidence="3" id="KW-1003">Cell membrane</keyword>
<evidence type="ECO:0000259" key="14">
    <source>
        <dbReference type="Pfam" id="PF00082"/>
    </source>
</evidence>
<dbReference type="InterPro" id="IPR022398">
    <property type="entry name" value="Peptidase_S8_His-AS"/>
</dbReference>
<evidence type="ECO:0000256" key="12">
    <source>
        <dbReference type="SAM" id="MobiDB-lite"/>
    </source>
</evidence>
<dbReference type="EMBL" id="CP080333">
    <property type="protein sequence ID" value="QYL20075.1"/>
    <property type="molecule type" value="Genomic_DNA"/>
</dbReference>
<dbReference type="Gene3D" id="3.40.50.200">
    <property type="entry name" value="Peptidase S8/S53 domain"/>
    <property type="match status" value="1"/>
</dbReference>
<dbReference type="PANTHER" id="PTHR43806">
    <property type="entry name" value="PEPTIDASE S8"/>
    <property type="match status" value="1"/>
</dbReference>
<accession>A0ABX8VVJ7</accession>
<keyword evidence="13" id="KW-0732">Signal</keyword>
<evidence type="ECO:0000256" key="3">
    <source>
        <dbReference type="ARBA" id="ARBA00022475"/>
    </source>
</evidence>
<keyword evidence="5" id="KW-0812">Transmembrane</keyword>
<feature type="domain" description="Peptidase S8/S53" evidence="14">
    <location>
        <begin position="87"/>
        <end position="370"/>
    </location>
</feature>
<keyword evidence="6 10" id="KW-0378">Hydrolase</keyword>
<dbReference type="PRINTS" id="PR00723">
    <property type="entry name" value="SUBTILISIN"/>
</dbReference>
<dbReference type="InterPro" id="IPR023828">
    <property type="entry name" value="Peptidase_S8_Ser-AS"/>
</dbReference>
<dbReference type="InterPro" id="IPR023827">
    <property type="entry name" value="Peptidase_S8_Asp-AS"/>
</dbReference>
<evidence type="ECO:0000256" key="1">
    <source>
        <dbReference type="ARBA" id="ARBA00004162"/>
    </source>
</evidence>
<name>A0ABX8VVJ7_9MYCO</name>
<protein>
    <submittedName>
        <fullName evidence="15">Type VII secretion-associated serine protease mycosin</fullName>
    </submittedName>
</protein>
<keyword evidence="9" id="KW-0472">Membrane</keyword>
<evidence type="ECO:0000256" key="7">
    <source>
        <dbReference type="ARBA" id="ARBA00022825"/>
    </source>
</evidence>
<feature type="compositionally biased region" description="Low complexity" evidence="12">
    <location>
        <begin position="382"/>
        <end position="391"/>
    </location>
</feature>
<evidence type="ECO:0000313" key="16">
    <source>
        <dbReference type="Proteomes" id="UP000825367"/>
    </source>
</evidence>
<comment type="similarity">
    <text evidence="2 10 11">Belongs to the peptidase S8 family.</text>
</comment>
<dbReference type="InterPro" id="IPR000209">
    <property type="entry name" value="Peptidase_S8/S53_dom"/>
</dbReference>
<evidence type="ECO:0000256" key="2">
    <source>
        <dbReference type="ARBA" id="ARBA00011073"/>
    </source>
</evidence>
<feature type="active site" description="Charge relay system" evidence="10">
    <location>
        <position position="127"/>
    </location>
</feature>
<comment type="subcellular location">
    <subcellularLocation>
        <location evidence="1">Cell membrane</location>
        <topology evidence="1">Single-pass membrane protein</topology>
    </subcellularLocation>
</comment>
<keyword evidence="7 10" id="KW-0720">Serine protease</keyword>
<dbReference type="SUPFAM" id="SSF52743">
    <property type="entry name" value="Subtilisin-like"/>
    <property type="match status" value="1"/>
</dbReference>
<dbReference type="InterPro" id="IPR050131">
    <property type="entry name" value="Peptidase_S8_subtilisin-like"/>
</dbReference>
<feature type="active site" description="Charge relay system" evidence="10">
    <location>
        <position position="323"/>
    </location>
</feature>
<feature type="region of interest" description="Disordered" evidence="12">
    <location>
        <begin position="381"/>
        <end position="405"/>
    </location>
</feature>
<keyword evidence="4 10" id="KW-0645">Protease</keyword>
<dbReference type="InterPro" id="IPR023834">
    <property type="entry name" value="T7SS_pept_S8A_mycosin"/>
</dbReference>
<feature type="chain" id="PRO_5047349384" evidence="13">
    <location>
        <begin position="29"/>
        <end position="437"/>
    </location>
</feature>
<evidence type="ECO:0000256" key="13">
    <source>
        <dbReference type="SAM" id="SignalP"/>
    </source>
</evidence>
<dbReference type="PROSITE" id="PS00137">
    <property type="entry name" value="SUBTILASE_HIS"/>
    <property type="match status" value="1"/>
</dbReference>
<reference evidence="15 16" key="1">
    <citation type="submission" date="2021-07" db="EMBL/GenBank/DDBJ databases">
        <title>Whole genome sequencing of non-tuberculosis mycobacteria type-strains.</title>
        <authorList>
            <person name="Igarashi Y."/>
            <person name="Osugi A."/>
            <person name="Mitarai S."/>
        </authorList>
    </citation>
    <scope>NUCLEOTIDE SEQUENCE [LARGE SCALE GENOMIC DNA]</scope>
    <source>
        <strain evidence="15 16">JCM 16370</strain>
    </source>
</reference>
<keyword evidence="16" id="KW-1185">Reference proteome</keyword>
<evidence type="ECO:0000256" key="4">
    <source>
        <dbReference type="ARBA" id="ARBA00022670"/>
    </source>
</evidence>
<evidence type="ECO:0000256" key="9">
    <source>
        <dbReference type="ARBA" id="ARBA00023136"/>
    </source>
</evidence>
<evidence type="ECO:0000313" key="15">
    <source>
        <dbReference type="EMBL" id="QYL20075.1"/>
    </source>
</evidence>
<dbReference type="PROSITE" id="PS00138">
    <property type="entry name" value="SUBTILASE_SER"/>
    <property type="match status" value="1"/>
</dbReference>
<evidence type="ECO:0000256" key="6">
    <source>
        <dbReference type="ARBA" id="ARBA00022801"/>
    </source>
</evidence>